<dbReference type="Proteomes" id="UP000051461">
    <property type="component" value="Unassembled WGS sequence"/>
</dbReference>
<comment type="caution">
    <text evidence="10">The sequence shown here is derived from an EMBL/GenBank/DDBJ whole genome shotgun (WGS) entry which is preliminary data.</text>
</comment>
<name>A0A0R1H5E2_9LACO</name>
<evidence type="ECO:0000256" key="8">
    <source>
        <dbReference type="PIRNR" id="PIRNR016661"/>
    </source>
</evidence>
<comment type="similarity">
    <text evidence="2 8">Belongs to the BioY family.</text>
</comment>
<protein>
    <recommendedName>
        <fullName evidence="8">Biotin transporter</fullName>
    </recommendedName>
</protein>
<evidence type="ECO:0000256" key="3">
    <source>
        <dbReference type="ARBA" id="ARBA00022448"/>
    </source>
</evidence>
<feature type="transmembrane region" description="Helical" evidence="9">
    <location>
        <begin position="60"/>
        <end position="77"/>
    </location>
</feature>
<evidence type="ECO:0000313" key="10">
    <source>
        <dbReference type="EMBL" id="KRK39092.1"/>
    </source>
</evidence>
<evidence type="ECO:0000256" key="7">
    <source>
        <dbReference type="ARBA" id="ARBA00023136"/>
    </source>
</evidence>
<dbReference type="GO" id="GO:0015225">
    <property type="term" value="F:biotin transmembrane transporter activity"/>
    <property type="evidence" value="ECO:0007669"/>
    <property type="project" value="UniProtKB-UniRule"/>
</dbReference>
<evidence type="ECO:0000256" key="6">
    <source>
        <dbReference type="ARBA" id="ARBA00022989"/>
    </source>
</evidence>
<keyword evidence="11" id="KW-1185">Reference proteome</keyword>
<reference evidence="10 11" key="1">
    <citation type="journal article" date="2015" name="Genome Announc.">
        <title>Expanding the biotechnology potential of lactobacilli through comparative genomics of 213 strains and associated genera.</title>
        <authorList>
            <person name="Sun Z."/>
            <person name="Harris H.M."/>
            <person name="McCann A."/>
            <person name="Guo C."/>
            <person name="Argimon S."/>
            <person name="Zhang W."/>
            <person name="Yang X."/>
            <person name="Jeffery I.B."/>
            <person name="Cooney J.C."/>
            <person name="Kagawa T.F."/>
            <person name="Liu W."/>
            <person name="Song Y."/>
            <person name="Salvetti E."/>
            <person name="Wrobel A."/>
            <person name="Rasinkangas P."/>
            <person name="Parkhill J."/>
            <person name="Rea M.C."/>
            <person name="O'Sullivan O."/>
            <person name="Ritari J."/>
            <person name="Douillard F.P."/>
            <person name="Paul Ross R."/>
            <person name="Yang R."/>
            <person name="Briner A.E."/>
            <person name="Felis G.E."/>
            <person name="de Vos W.M."/>
            <person name="Barrangou R."/>
            <person name="Klaenhammer T.R."/>
            <person name="Caufield P.W."/>
            <person name="Cui Y."/>
            <person name="Zhang H."/>
            <person name="O'Toole P.W."/>
        </authorList>
    </citation>
    <scope>NUCLEOTIDE SEQUENCE [LARGE SCALE GENOMIC DNA]</scope>
    <source>
        <strain evidence="10 11">DSM 20003</strain>
    </source>
</reference>
<dbReference type="EMBL" id="AZDA01000046">
    <property type="protein sequence ID" value="KRK39092.1"/>
    <property type="molecule type" value="Genomic_DNA"/>
</dbReference>
<accession>A0A0R1H5E2</accession>
<feature type="transmembrane region" description="Helical" evidence="9">
    <location>
        <begin position="83"/>
        <end position="108"/>
    </location>
</feature>
<dbReference type="PIRSF" id="PIRSF016661">
    <property type="entry name" value="BioY"/>
    <property type="match status" value="1"/>
</dbReference>
<feature type="transmembrane region" description="Helical" evidence="9">
    <location>
        <begin position="120"/>
        <end position="142"/>
    </location>
</feature>
<dbReference type="PANTHER" id="PTHR34295:SF4">
    <property type="entry name" value="BIOTIN TRANSPORTER BIOY-RELATED"/>
    <property type="match status" value="1"/>
</dbReference>
<evidence type="ECO:0000256" key="1">
    <source>
        <dbReference type="ARBA" id="ARBA00004651"/>
    </source>
</evidence>
<dbReference type="STRING" id="1423726.FC07_GL002812"/>
<evidence type="ECO:0000256" key="2">
    <source>
        <dbReference type="ARBA" id="ARBA00010692"/>
    </source>
</evidence>
<evidence type="ECO:0000256" key="9">
    <source>
        <dbReference type="SAM" id="Phobius"/>
    </source>
</evidence>
<keyword evidence="7 8" id="KW-0472">Membrane</keyword>
<evidence type="ECO:0000313" key="11">
    <source>
        <dbReference type="Proteomes" id="UP000051461"/>
    </source>
</evidence>
<dbReference type="Pfam" id="PF02632">
    <property type="entry name" value="BioY"/>
    <property type="match status" value="1"/>
</dbReference>
<gene>
    <name evidence="10" type="ORF">FC07_GL002812</name>
</gene>
<keyword evidence="4 8" id="KW-1003">Cell membrane</keyword>
<dbReference type="Gene3D" id="1.10.1760.20">
    <property type="match status" value="1"/>
</dbReference>
<dbReference type="InterPro" id="IPR003784">
    <property type="entry name" value="BioY"/>
</dbReference>
<dbReference type="GO" id="GO:0005886">
    <property type="term" value="C:plasma membrane"/>
    <property type="evidence" value="ECO:0007669"/>
    <property type="project" value="UniProtKB-SubCell"/>
</dbReference>
<sequence>MTTKTASTAKVVTQMALMLALIIVAGAFALPVPAIGVPVVLQNMVIMLVGGVLGKKYGSLTVLVFLGLVALGLPILSGGRGGAALLIGPSAGFLVGFLLCPLVEGLLFQVFGQQHYWQIWLVYWLGGAVLINFCGSFSLALVSHVSWGAGLKMAAFYLPMDTAKVVVAALIHHRLQRQGLIG</sequence>
<dbReference type="PANTHER" id="PTHR34295">
    <property type="entry name" value="BIOTIN TRANSPORTER BIOY"/>
    <property type="match status" value="1"/>
</dbReference>
<proteinExistence type="inferred from homology"/>
<keyword evidence="3 8" id="KW-0813">Transport</keyword>
<evidence type="ECO:0000256" key="5">
    <source>
        <dbReference type="ARBA" id="ARBA00022692"/>
    </source>
</evidence>
<comment type="subcellular location">
    <subcellularLocation>
        <location evidence="1 8">Cell membrane</location>
        <topology evidence="1 8">Multi-pass membrane protein</topology>
    </subcellularLocation>
</comment>
<dbReference type="RefSeq" id="WP_057904468.1">
    <property type="nucleotide sequence ID" value="NZ_AZDA01000046.1"/>
</dbReference>
<keyword evidence="5 9" id="KW-0812">Transmembrane</keyword>
<dbReference type="PATRIC" id="fig|1423726.3.peg.2921"/>
<evidence type="ECO:0000256" key="4">
    <source>
        <dbReference type="ARBA" id="ARBA00022475"/>
    </source>
</evidence>
<keyword evidence="6 9" id="KW-1133">Transmembrane helix</keyword>
<dbReference type="OrthoDB" id="9803495at2"/>
<dbReference type="AlphaFoldDB" id="A0A0R1H5E2"/>
<organism evidence="10 11">
    <name type="scientific">Loigolactobacillus bifermentans DSM 20003</name>
    <dbReference type="NCBI Taxonomy" id="1423726"/>
    <lineage>
        <taxon>Bacteria</taxon>
        <taxon>Bacillati</taxon>
        <taxon>Bacillota</taxon>
        <taxon>Bacilli</taxon>
        <taxon>Lactobacillales</taxon>
        <taxon>Lactobacillaceae</taxon>
        <taxon>Loigolactobacillus</taxon>
    </lineage>
</organism>